<evidence type="ECO:0000256" key="8">
    <source>
        <dbReference type="ARBA" id="ARBA00023288"/>
    </source>
</evidence>
<dbReference type="Pfam" id="PF04833">
    <property type="entry name" value="COBRA"/>
    <property type="match status" value="1"/>
</dbReference>
<evidence type="ECO:0000313" key="11">
    <source>
        <dbReference type="EMBL" id="KAB1221856.1"/>
    </source>
</evidence>
<feature type="domain" description="COBRA C-terminal" evidence="10">
    <location>
        <begin position="416"/>
        <end position="625"/>
    </location>
</feature>
<feature type="signal peptide" evidence="9">
    <location>
        <begin position="1"/>
        <end position="24"/>
    </location>
</feature>
<evidence type="ECO:0000256" key="7">
    <source>
        <dbReference type="ARBA" id="ARBA00023180"/>
    </source>
</evidence>
<dbReference type="PANTHER" id="PTHR31052">
    <property type="entry name" value="COBRA-LIKE PROTEIN 7"/>
    <property type="match status" value="1"/>
</dbReference>
<evidence type="ECO:0000256" key="1">
    <source>
        <dbReference type="ARBA" id="ARBA00004609"/>
    </source>
</evidence>
<evidence type="ECO:0000256" key="3">
    <source>
        <dbReference type="ARBA" id="ARBA00022475"/>
    </source>
</evidence>
<keyword evidence="8" id="KW-0449">Lipoprotein</keyword>
<reference evidence="11 12" key="1">
    <citation type="journal article" date="2019" name="Plant Biotechnol. J.">
        <title>The red bayberry genome and genetic basis of sex determination.</title>
        <authorList>
            <person name="Jia H.M."/>
            <person name="Jia H.J."/>
            <person name="Cai Q.L."/>
            <person name="Wang Y."/>
            <person name="Zhao H.B."/>
            <person name="Yang W.F."/>
            <person name="Wang G.Y."/>
            <person name="Li Y.H."/>
            <person name="Zhan D.L."/>
            <person name="Shen Y.T."/>
            <person name="Niu Q.F."/>
            <person name="Chang L."/>
            <person name="Qiu J."/>
            <person name="Zhao L."/>
            <person name="Xie H.B."/>
            <person name="Fu W.Y."/>
            <person name="Jin J."/>
            <person name="Li X.W."/>
            <person name="Jiao Y."/>
            <person name="Zhou C.C."/>
            <person name="Tu T."/>
            <person name="Chai C.Y."/>
            <person name="Gao J.L."/>
            <person name="Fan L.J."/>
            <person name="van de Weg E."/>
            <person name="Wang J.Y."/>
            <person name="Gao Z.S."/>
        </authorList>
    </citation>
    <scope>NUCLEOTIDE SEQUENCE [LARGE SCALE GENOMIC DNA]</scope>
    <source>
        <tissue evidence="11">Leaves</tissue>
    </source>
</reference>
<proteinExistence type="inferred from homology"/>
<comment type="caution">
    <text evidence="11">The sequence shown here is derived from an EMBL/GenBank/DDBJ whole genome shotgun (WGS) entry which is preliminary data.</text>
</comment>
<keyword evidence="4" id="KW-0336">GPI-anchor</keyword>
<keyword evidence="7" id="KW-0325">Glycoprotein</keyword>
<dbReference type="GO" id="GO:0005886">
    <property type="term" value="C:plasma membrane"/>
    <property type="evidence" value="ECO:0007669"/>
    <property type="project" value="UniProtKB-SubCell"/>
</dbReference>
<dbReference type="InterPro" id="IPR056900">
    <property type="entry name" value="COB_C"/>
</dbReference>
<evidence type="ECO:0000256" key="9">
    <source>
        <dbReference type="SAM" id="SignalP"/>
    </source>
</evidence>
<evidence type="ECO:0000256" key="2">
    <source>
        <dbReference type="ARBA" id="ARBA00005507"/>
    </source>
</evidence>
<feature type="chain" id="PRO_5025500583" evidence="9">
    <location>
        <begin position="25"/>
        <end position="654"/>
    </location>
</feature>
<dbReference type="OrthoDB" id="2014623at2759"/>
<dbReference type="AlphaFoldDB" id="A0A6A1WC08"/>
<evidence type="ECO:0000256" key="4">
    <source>
        <dbReference type="ARBA" id="ARBA00022622"/>
    </source>
</evidence>
<dbReference type="GO" id="GO:0010215">
    <property type="term" value="P:cellulose microfibril organization"/>
    <property type="evidence" value="ECO:0007669"/>
    <property type="project" value="InterPro"/>
</dbReference>
<evidence type="ECO:0000259" key="10">
    <source>
        <dbReference type="Pfam" id="PF25079"/>
    </source>
</evidence>
<comment type="similarity">
    <text evidence="2">Belongs to the COBRA family.</text>
</comment>
<evidence type="ECO:0000256" key="6">
    <source>
        <dbReference type="ARBA" id="ARBA00023136"/>
    </source>
</evidence>
<evidence type="ECO:0000313" key="12">
    <source>
        <dbReference type="Proteomes" id="UP000516437"/>
    </source>
</evidence>
<accession>A0A6A1WC08</accession>
<gene>
    <name evidence="11" type="ORF">CJ030_MR2G003994</name>
</gene>
<keyword evidence="3" id="KW-1003">Cell membrane</keyword>
<comment type="subcellular location">
    <subcellularLocation>
        <location evidence="1">Cell membrane</location>
        <topology evidence="1">Lipid-anchor</topology>
        <topology evidence="1">GPI-anchor</topology>
    </subcellularLocation>
</comment>
<name>A0A6A1WC08_9ROSI</name>
<protein>
    <submittedName>
        <fullName evidence="11">COBRA-like protein 10</fullName>
    </submittedName>
</protein>
<dbReference type="InterPro" id="IPR006918">
    <property type="entry name" value="COBRA_pln"/>
</dbReference>
<keyword evidence="6" id="KW-0472">Membrane</keyword>
<keyword evidence="5 9" id="KW-0732">Signal</keyword>
<dbReference type="EMBL" id="RXIC02000020">
    <property type="protein sequence ID" value="KAB1221856.1"/>
    <property type="molecule type" value="Genomic_DNA"/>
</dbReference>
<sequence length="654" mass="73324">MNRALAVLKFVFFFLFFNVRLIKSQDYDDEQPATPPPAVESCNGIFLSYDFISRTKGYPRVKNASAQSWTFNSTATILNTGTIELKAWKLFIGFQHDEILVAAGGAVLMDGNDFPAPIGNGTFFSGSPQADLKTSIDTAGDLTQIQAKIHISGTQFGVKPPGIPMPKTIRLAKDGYECPEPTRHKGSMYVCCIRNRKFKAKTLKTKFLPRQNGDLSISYDVIQAYENNYLVQVTMENKNSLGRLDRWNLTWEWMRGEFIFTMRGAYTHKIDYADCIYGVAGELYKDMDFSKVMNCQKQPIISDMPRERANDTNVGKLPYCCRNGSLLPPVMDSSKSKSVFQLQVFKIPPDLNRTALYPPEKWKIVGLLNPDYKCGPPLRVDPTEFPDPSGLQAISTAIASWQIVCNITKPAKRSSKCCVSFSAYYNDSVIPCNTCACGCEDKEKCNPEAPAMLLPPEALLVPFENRRDKAIAWAKIKHFDVPKPLPCGDNCGVSINWHVNSDYKSGWTARITLFNWEEVNFEDWFTAIQMTKAYRDYENVYSLNGTLVPELNNTIFLQGLPGLNFLVGETNGSNPTKDPRVPGKQQSVISFTKKQTPAIEIAKGDGFPSRVFFNGEECSLPTQFPIGNGDRRCVNLAEAILLVVMTLLLLEYHH</sequence>
<keyword evidence="12" id="KW-1185">Reference proteome</keyword>
<dbReference type="Pfam" id="PF25079">
    <property type="entry name" value="COB_C"/>
    <property type="match status" value="1"/>
</dbReference>
<dbReference type="PANTHER" id="PTHR31052:SF12">
    <property type="entry name" value="COBRA-LIKE PROTEIN 7"/>
    <property type="match status" value="1"/>
</dbReference>
<dbReference type="Proteomes" id="UP000516437">
    <property type="component" value="Chromosome 2"/>
</dbReference>
<organism evidence="11 12">
    <name type="scientific">Morella rubra</name>
    <name type="common">Chinese bayberry</name>
    <dbReference type="NCBI Taxonomy" id="262757"/>
    <lineage>
        <taxon>Eukaryota</taxon>
        <taxon>Viridiplantae</taxon>
        <taxon>Streptophyta</taxon>
        <taxon>Embryophyta</taxon>
        <taxon>Tracheophyta</taxon>
        <taxon>Spermatophyta</taxon>
        <taxon>Magnoliopsida</taxon>
        <taxon>eudicotyledons</taxon>
        <taxon>Gunneridae</taxon>
        <taxon>Pentapetalae</taxon>
        <taxon>rosids</taxon>
        <taxon>fabids</taxon>
        <taxon>Fagales</taxon>
        <taxon>Myricaceae</taxon>
        <taxon>Morella</taxon>
    </lineage>
</organism>
<dbReference type="GO" id="GO:0098552">
    <property type="term" value="C:side of membrane"/>
    <property type="evidence" value="ECO:0007669"/>
    <property type="project" value="UniProtKB-KW"/>
</dbReference>
<evidence type="ECO:0000256" key="5">
    <source>
        <dbReference type="ARBA" id="ARBA00022729"/>
    </source>
</evidence>